<feature type="region of interest" description="Disordered" evidence="1">
    <location>
        <begin position="1"/>
        <end position="55"/>
    </location>
</feature>
<reference evidence="2 3" key="1">
    <citation type="submission" date="2016-10" db="EMBL/GenBank/DDBJ databases">
        <authorList>
            <person name="de Groot N.N."/>
        </authorList>
    </citation>
    <scope>NUCLEOTIDE SEQUENCE [LARGE SCALE GENOMIC DNA]</scope>
    <source>
        <strain evidence="2 3">DSM 22024</strain>
    </source>
</reference>
<gene>
    <name evidence="2" type="ORF">SAMN04489717_5653</name>
</gene>
<proteinExistence type="predicted"/>
<dbReference type="STRING" id="117157.SAMN04489717_5653"/>
<keyword evidence="3" id="KW-1185">Reference proteome</keyword>
<evidence type="ECO:0000313" key="3">
    <source>
        <dbReference type="Proteomes" id="UP000198983"/>
    </source>
</evidence>
<dbReference type="RefSeq" id="WP_157728834.1">
    <property type="nucleotide sequence ID" value="NZ_LT629732.1"/>
</dbReference>
<dbReference type="Proteomes" id="UP000198983">
    <property type="component" value="Chromosome I"/>
</dbReference>
<evidence type="ECO:0000256" key="1">
    <source>
        <dbReference type="SAM" id="MobiDB-lite"/>
    </source>
</evidence>
<protein>
    <submittedName>
        <fullName evidence="2">Uncharacterized protein</fullName>
    </submittedName>
</protein>
<name>A0A1H1YRM4_9ACTN</name>
<dbReference type="AlphaFoldDB" id="A0A1H1YRM4"/>
<accession>A0A1H1YRM4</accession>
<evidence type="ECO:0000313" key="2">
    <source>
        <dbReference type="EMBL" id="SDT24033.1"/>
    </source>
</evidence>
<feature type="compositionally biased region" description="Basic residues" evidence="1">
    <location>
        <begin position="46"/>
        <end position="55"/>
    </location>
</feature>
<sequence>MSSLQGVPAPWRTNAHPSVRSTGCEVAPSRALTAAARKADSDPPSRRRRPLWSRP</sequence>
<dbReference type="EMBL" id="LT629732">
    <property type="protein sequence ID" value="SDT24033.1"/>
    <property type="molecule type" value="Genomic_DNA"/>
</dbReference>
<organism evidence="2 3">
    <name type="scientific">Actinopolymorpha singaporensis</name>
    <dbReference type="NCBI Taxonomy" id="117157"/>
    <lineage>
        <taxon>Bacteria</taxon>
        <taxon>Bacillati</taxon>
        <taxon>Actinomycetota</taxon>
        <taxon>Actinomycetes</taxon>
        <taxon>Propionibacteriales</taxon>
        <taxon>Actinopolymorphaceae</taxon>
        <taxon>Actinopolymorpha</taxon>
    </lineage>
</organism>